<name>A0AC60PDQ8_IXOPE</name>
<evidence type="ECO:0000313" key="1">
    <source>
        <dbReference type="EMBL" id="KAG0417959.1"/>
    </source>
</evidence>
<accession>A0AC60PDQ8</accession>
<dbReference type="Proteomes" id="UP000805193">
    <property type="component" value="Unassembled WGS sequence"/>
</dbReference>
<sequence>MLKVAIKIASVTAKYNVADTMVSTVWKNREQVRKQLQQDSASLSRRRIRTSKYEDVDEALFRWFREVRAKNVPMSGPMLRAKARSLGHFFKHEGFNPLNGWIRRFKDRHGIT</sequence>
<comment type="caution">
    <text evidence="1">The sequence shown here is derived from an EMBL/GenBank/DDBJ whole genome shotgun (WGS) entry which is preliminary data.</text>
</comment>
<organism evidence="1 2">
    <name type="scientific">Ixodes persulcatus</name>
    <name type="common">Taiga tick</name>
    <dbReference type="NCBI Taxonomy" id="34615"/>
    <lineage>
        <taxon>Eukaryota</taxon>
        <taxon>Metazoa</taxon>
        <taxon>Ecdysozoa</taxon>
        <taxon>Arthropoda</taxon>
        <taxon>Chelicerata</taxon>
        <taxon>Arachnida</taxon>
        <taxon>Acari</taxon>
        <taxon>Parasitiformes</taxon>
        <taxon>Ixodida</taxon>
        <taxon>Ixodoidea</taxon>
        <taxon>Ixodidae</taxon>
        <taxon>Ixodinae</taxon>
        <taxon>Ixodes</taxon>
    </lineage>
</organism>
<proteinExistence type="predicted"/>
<keyword evidence="2" id="KW-1185">Reference proteome</keyword>
<evidence type="ECO:0000313" key="2">
    <source>
        <dbReference type="Proteomes" id="UP000805193"/>
    </source>
</evidence>
<gene>
    <name evidence="1" type="ORF">HPB47_005235</name>
</gene>
<protein>
    <submittedName>
        <fullName evidence="1">Uncharacterized protein</fullName>
    </submittedName>
</protein>
<dbReference type="EMBL" id="JABSTQ010010781">
    <property type="protein sequence ID" value="KAG0417959.1"/>
    <property type="molecule type" value="Genomic_DNA"/>
</dbReference>
<reference evidence="1 2" key="1">
    <citation type="journal article" date="2020" name="Cell">
        <title>Large-Scale Comparative Analyses of Tick Genomes Elucidate Their Genetic Diversity and Vector Capacities.</title>
        <authorList>
            <consortium name="Tick Genome and Microbiome Consortium (TIGMIC)"/>
            <person name="Jia N."/>
            <person name="Wang J."/>
            <person name="Shi W."/>
            <person name="Du L."/>
            <person name="Sun Y."/>
            <person name="Zhan W."/>
            <person name="Jiang J.F."/>
            <person name="Wang Q."/>
            <person name="Zhang B."/>
            <person name="Ji P."/>
            <person name="Bell-Sakyi L."/>
            <person name="Cui X.M."/>
            <person name="Yuan T.T."/>
            <person name="Jiang B.G."/>
            <person name="Yang W.F."/>
            <person name="Lam T.T."/>
            <person name="Chang Q.C."/>
            <person name="Ding S.J."/>
            <person name="Wang X.J."/>
            <person name="Zhu J.G."/>
            <person name="Ruan X.D."/>
            <person name="Zhao L."/>
            <person name="Wei J.T."/>
            <person name="Ye R.Z."/>
            <person name="Que T.C."/>
            <person name="Du C.H."/>
            <person name="Zhou Y.H."/>
            <person name="Cheng J.X."/>
            <person name="Dai P.F."/>
            <person name="Guo W.B."/>
            <person name="Han X.H."/>
            <person name="Huang E.J."/>
            <person name="Li L.F."/>
            <person name="Wei W."/>
            <person name="Gao Y.C."/>
            <person name="Liu J.Z."/>
            <person name="Shao H.Z."/>
            <person name="Wang X."/>
            <person name="Wang C.C."/>
            <person name="Yang T.C."/>
            <person name="Huo Q.B."/>
            <person name="Li W."/>
            <person name="Chen H.Y."/>
            <person name="Chen S.E."/>
            <person name="Zhou L.G."/>
            <person name="Ni X.B."/>
            <person name="Tian J.H."/>
            <person name="Sheng Y."/>
            <person name="Liu T."/>
            <person name="Pan Y.S."/>
            <person name="Xia L.Y."/>
            <person name="Li J."/>
            <person name="Zhao F."/>
            <person name="Cao W.C."/>
        </authorList>
    </citation>
    <scope>NUCLEOTIDE SEQUENCE [LARGE SCALE GENOMIC DNA]</scope>
    <source>
        <strain evidence="1">Iper-2018</strain>
    </source>
</reference>